<dbReference type="EMBL" id="CAJVPL010000201">
    <property type="protein sequence ID" value="CAG8464333.1"/>
    <property type="molecule type" value="Genomic_DNA"/>
</dbReference>
<dbReference type="PANTHER" id="PTHR12644">
    <property type="entry name" value="ARP2/3 COMPLEX 16 KD SUBUNIT P16-ARC"/>
    <property type="match status" value="1"/>
</dbReference>
<comment type="subcellular location">
    <subcellularLocation>
        <location evidence="1">Cytoplasm</location>
        <location evidence="1">Cytoskeleton</location>
    </subcellularLocation>
</comment>
<protein>
    <recommendedName>
        <fullName evidence="5 7">Actin-related protein 2/3 complex subunit 5</fullName>
    </recommendedName>
</protein>
<reference evidence="8" key="1">
    <citation type="submission" date="2021-06" db="EMBL/GenBank/DDBJ databases">
        <authorList>
            <person name="Kallberg Y."/>
            <person name="Tangrot J."/>
            <person name="Rosling A."/>
        </authorList>
    </citation>
    <scope>NUCLEOTIDE SEQUENCE</scope>
    <source>
        <strain evidence="8">MT106</strain>
    </source>
</reference>
<evidence type="ECO:0000256" key="5">
    <source>
        <dbReference type="ARBA" id="ARBA00040214"/>
    </source>
</evidence>
<proteinExistence type="inferred from homology"/>
<dbReference type="Gene3D" id="1.25.40.190">
    <property type="entry name" value="Actin-related protein 2/3 complex subunit 5"/>
    <property type="match status" value="1"/>
</dbReference>
<evidence type="ECO:0000256" key="2">
    <source>
        <dbReference type="ARBA" id="ARBA00006084"/>
    </source>
</evidence>
<dbReference type="Proteomes" id="UP000789831">
    <property type="component" value="Unassembled WGS sequence"/>
</dbReference>
<gene>
    <name evidence="8" type="ORF">AGERDE_LOCUS2416</name>
</gene>
<evidence type="ECO:0000313" key="8">
    <source>
        <dbReference type="EMBL" id="CAG8464333.1"/>
    </source>
</evidence>
<dbReference type="OrthoDB" id="429520at2759"/>
<evidence type="ECO:0000313" key="9">
    <source>
        <dbReference type="Proteomes" id="UP000789831"/>
    </source>
</evidence>
<comment type="function">
    <text evidence="7">Functions as component of the Arp2/3 complex which is involved in regulation of actin polymerization and together with an activating nucleation-promoting factor (NPF) mediates the formation of branched actin networks. Arp2/3 complex plays a critical role in the control of cell morphogenesis via the modulation of cell polarity development.</text>
</comment>
<organism evidence="8 9">
    <name type="scientific">Ambispora gerdemannii</name>
    <dbReference type="NCBI Taxonomy" id="144530"/>
    <lineage>
        <taxon>Eukaryota</taxon>
        <taxon>Fungi</taxon>
        <taxon>Fungi incertae sedis</taxon>
        <taxon>Mucoromycota</taxon>
        <taxon>Glomeromycotina</taxon>
        <taxon>Glomeromycetes</taxon>
        <taxon>Archaeosporales</taxon>
        <taxon>Ambisporaceae</taxon>
        <taxon>Ambispora</taxon>
    </lineage>
</organism>
<keyword evidence="9" id="KW-1185">Reference proteome</keyword>
<dbReference type="PIRSF" id="PIRSF039096">
    <property type="entry name" value="p16-ARC"/>
    <property type="match status" value="1"/>
</dbReference>
<accession>A0A9N8VVV6</accession>
<evidence type="ECO:0000256" key="1">
    <source>
        <dbReference type="ARBA" id="ARBA00004245"/>
    </source>
</evidence>
<dbReference type="AlphaFoldDB" id="A0A9N8VVV6"/>
<comment type="caution">
    <text evidence="8">The sequence shown here is derived from an EMBL/GenBank/DDBJ whole genome shotgun (WGS) entry which is preliminary data.</text>
</comment>
<dbReference type="InterPro" id="IPR036743">
    <property type="entry name" value="ARPC5_sf"/>
</dbReference>
<name>A0A9N8VVV6_9GLOM</name>
<evidence type="ECO:0000256" key="6">
    <source>
        <dbReference type="ARBA" id="ARBA00060329"/>
    </source>
</evidence>
<keyword evidence="3" id="KW-0963">Cytoplasm</keyword>
<dbReference type="InterPro" id="IPR006789">
    <property type="entry name" value="ARPC5"/>
</dbReference>
<dbReference type="Pfam" id="PF04699">
    <property type="entry name" value="P16-Arc"/>
    <property type="match status" value="1"/>
</dbReference>
<evidence type="ECO:0000256" key="3">
    <source>
        <dbReference type="ARBA" id="ARBA00022490"/>
    </source>
</evidence>
<evidence type="ECO:0000256" key="7">
    <source>
        <dbReference type="RuleBase" id="RU004301"/>
    </source>
</evidence>
<comment type="similarity">
    <text evidence="2 7">Belongs to the ARPC5 family.</text>
</comment>
<dbReference type="GO" id="GO:0005885">
    <property type="term" value="C:Arp2/3 protein complex"/>
    <property type="evidence" value="ECO:0007669"/>
    <property type="project" value="InterPro"/>
</dbReference>
<dbReference type="SUPFAM" id="SSF69103">
    <property type="entry name" value="Arp2/3 complex 16 kDa subunit ARPC5"/>
    <property type="match status" value="1"/>
</dbReference>
<comment type="function">
    <text evidence="6">Functions as a component of the Arp2/3 complex which is involved in regulation of actin polymerization and together with an activating nucleation-promoting factor (NPF) mediates the formation of branched actin networks.</text>
</comment>
<dbReference type="GO" id="GO:0034314">
    <property type="term" value="P:Arp2/3 complex-mediated actin nucleation"/>
    <property type="evidence" value="ECO:0007669"/>
    <property type="project" value="InterPro"/>
</dbReference>
<dbReference type="GO" id="GO:0030833">
    <property type="term" value="P:regulation of actin filament polymerization"/>
    <property type="evidence" value="ECO:0007669"/>
    <property type="project" value="InterPro"/>
</dbReference>
<dbReference type="GO" id="GO:0044396">
    <property type="term" value="P:actin cortical patch organization"/>
    <property type="evidence" value="ECO:0007669"/>
    <property type="project" value="UniProtKB-ARBA"/>
</dbReference>
<sequence>MSFRSIDIDAFDEERLSEKEIFEFSHSGGGEGIEQQSPEAVFASVQVKEVEARSLLQKGNAANALTIAIDNPPYGLDRDNAKELNAKIVMDVLNSVKTTDIPLIVKSLSSEQQDTLMKYIYRGMATPESSSSSAILLNWHEKLTEIAGVGCIVRVITDRKTV</sequence>
<keyword evidence="4 7" id="KW-0206">Cytoskeleton</keyword>
<evidence type="ECO:0000256" key="4">
    <source>
        <dbReference type="ARBA" id="ARBA00023212"/>
    </source>
</evidence>
<dbReference type="FunFam" id="1.25.40.190:FF:000003">
    <property type="entry name" value="Actin-related protein 2/3 complex subunit 5"/>
    <property type="match status" value="1"/>
</dbReference>